<reference evidence="5" key="1">
    <citation type="journal article" date="2020" name="Stud. Mycol.">
        <title>101 Dothideomycetes genomes: a test case for predicting lifestyles and emergence of pathogens.</title>
        <authorList>
            <person name="Haridas S."/>
            <person name="Albert R."/>
            <person name="Binder M."/>
            <person name="Bloem J."/>
            <person name="Labutti K."/>
            <person name="Salamov A."/>
            <person name="Andreopoulos B."/>
            <person name="Baker S."/>
            <person name="Barry K."/>
            <person name="Bills G."/>
            <person name="Bluhm B."/>
            <person name="Cannon C."/>
            <person name="Castanera R."/>
            <person name="Culley D."/>
            <person name="Daum C."/>
            <person name="Ezra D."/>
            <person name="Gonzalez J."/>
            <person name="Henrissat B."/>
            <person name="Kuo A."/>
            <person name="Liang C."/>
            <person name="Lipzen A."/>
            <person name="Lutzoni F."/>
            <person name="Magnuson J."/>
            <person name="Mondo S."/>
            <person name="Nolan M."/>
            <person name="Ohm R."/>
            <person name="Pangilinan J."/>
            <person name="Park H.-J."/>
            <person name="Ramirez L."/>
            <person name="Alfaro M."/>
            <person name="Sun H."/>
            <person name="Tritt A."/>
            <person name="Yoshinaga Y."/>
            <person name="Zwiers L.-H."/>
            <person name="Turgeon B."/>
            <person name="Goodwin S."/>
            <person name="Spatafora J."/>
            <person name="Crous P."/>
            <person name="Grigoriev I."/>
        </authorList>
    </citation>
    <scope>NUCLEOTIDE SEQUENCE</scope>
    <source>
        <strain evidence="5">CBS 109.77</strain>
    </source>
</reference>
<feature type="domain" description="Glycoside-hydrolase family GH114 TIM-barrel" evidence="4">
    <location>
        <begin position="34"/>
        <end position="240"/>
    </location>
</feature>
<gene>
    <name evidence="5" type="ORF">K505DRAFT_413687</name>
</gene>
<proteinExistence type="predicted"/>
<dbReference type="Pfam" id="PF03537">
    <property type="entry name" value="Glyco_hydro_114"/>
    <property type="match status" value="1"/>
</dbReference>
<dbReference type="AlphaFoldDB" id="A0A6A6XTK6"/>
<dbReference type="EC" id="3.2.1.22" evidence="2"/>
<evidence type="ECO:0000256" key="3">
    <source>
        <dbReference type="SAM" id="SignalP"/>
    </source>
</evidence>
<comment type="catalytic activity">
    <reaction evidence="1">
        <text>Hydrolysis of terminal, non-reducing alpha-D-galactose residues in alpha-D-galactosides, including galactose oligosaccharides, galactomannans and galactolipids.</text>
        <dbReference type="EC" id="3.2.1.22"/>
    </reaction>
</comment>
<keyword evidence="5" id="KW-0378">Hydrolase</keyword>
<evidence type="ECO:0000313" key="6">
    <source>
        <dbReference type="Proteomes" id="UP000799757"/>
    </source>
</evidence>
<organism evidence="5 6">
    <name type="scientific">Melanomma pulvis-pyrius CBS 109.77</name>
    <dbReference type="NCBI Taxonomy" id="1314802"/>
    <lineage>
        <taxon>Eukaryota</taxon>
        <taxon>Fungi</taxon>
        <taxon>Dikarya</taxon>
        <taxon>Ascomycota</taxon>
        <taxon>Pezizomycotina</taxon>
        <taxon>Dothideomycetes</taxon>
        <taxon>Pleosporomycetidae</taxon>
        <taxon>Pleosporales</taxon>
        <taxon>Melanommataceae</taxon>
        <taxon>Melanomma</taxon>
    </lineage>
</organism>
<dbReference type="GO" id="GO:0004557">
    <property type="term" value="F:alpha-galactosidase activity"/>
    <property type="evidence" value="ECO:0007669"/>
    <property type="project" value="UniProtKB-EC"/>
</dbReference>
<sequence length="264" mass="28543">MRHSTLLALASAASLSTASPLESRAVAKFPAGTTWDIVLKVVLPLADLQKTKVQALDIDLFDNTEGGKTTIKELAKTKQVICYFSAGSREDWRDDANQFVPADYGKALDGWEGENWLDVKSANVRKIMKARIEFAAKSGCTAVDPDNTDGFSEGQDGFGYPKEVYADYVNYLAGIAKTNNLAIGLKNSLDIIPLVLPNIQFAVNEQCHEFENECALYKPVTAAGLAVFQIEYGGNNCTEPAGVNLSEVIKGADQQLDKLGGQCP</sequence>
<dbReference type="InterPro" id="IPR013785">
    <property type="entry name" value="Aldolase_TIM"/>
</dbReference>
<feature type="signal peptide" evidence="3">
    <location>
        <begin position="1"/>
        <end position="18"/>
    </location>
</feature>
<feature type="chain" id="PRO_5025497926" description="alpha-galactosidase" evidence="3">
    <location>
        <begin position="19"/>
        <end position="264"/>
    </location>
</feature>
<dbReference type="Gene3D" id="3.20.20.70">
    <property type="entry name" value="Aldolase class I"/>
    <property type="match status" value="1"/>
</dbReference>
<evidence type="ECO:0000256" key="1">
    <source>
        <dbReference type="ARBA" id="ARBA00001255"/>
    </source>
</evidence>
<protein>
    <recommendedName>
        <fullName evidence="2">alpha-galactosidase</fullName>
        <ecNumber evidence="2">3.2.1.22</ecNumber>
    </recommendedName>
</protein>
<keyword evidence="3" id="KW-0732">Signal</keyword>
<dbReference type="InterPro" id="IPR004352">
    <property type="entry name" value="GH114_TIM-barrel"/>
</dbReference>
<dbReference type="SUPFAM" id="SSF51445">
    <property type="entry name" value="(Trans)glycosidases"/>
    <property type="match status" value="1"/>
</dbReference>
<evidence type="ECO:0000313" key="5">
    <source>
        <dbReference type="EMBL" id="KAF2799365.1"/>
    </source>
</evidence>
<evidence type="ECO:0000256" key="2">
    <source>
        <dbReference type="ARBA" id="ARBA00012755"/>
    </source>
</evidence>
<dbReference type="InterPro" id="IPR017853">
    <property type="entry name" value="GH"/>
</dbReference>
<keyword evidence="6" id="KW-1185">Reference proteome</keyword>
<dbReference type="PANTHER" id="PTHR35273:SF2">
    <property type="entry name" value="ALPHA-GALACTOSIDASE"/>
    <property type="match status" value="1"/>
</dbReference>
<name>A0A6A6XTK6_9PLEO</name>
<evidence type="ECO:0000259" key="4">
    <source>
        <dbReference type="Pfam" id="PF03537"/>
    </source>
</evidence>
<dbReference type="EMBL" id="MU001765">
    <property type="protein sequence ID" value="KAF2799365.1"/>
    <property type="molecule type" value="Genomic_DNA"/>
</dbReference>
<dbReference type="Proteomes" id="UP000799757">
    <property type="component" value="Unassembled WGS sequence"/>
</dbReference>
<dbReference type="OrthoDB" id="2108802at2759"/>
<accession>A0A6A6XTK6</accession>
<dbReference type="PANTHER" id="PTHR35273">
    <property type="entry name" value="ALPHA-1,4 POLYGALACTOSAMINIDASE, PUTATIVE (AFU_ORTHOLOGUE AFUA_3G07890)-RELATED"/>
    <property type="match status" value="1"/>
</dbReference>